<organism evidence="3 4">
    <name type="scientific">Eragrostis curvula</name>
    <name type="common">weeping love grass</name>
    <dbReference type="NCBI Taxonomy" id="38414"/>
    <lineage>
        <taxon>Eukaryota</taxon>
        <taxon>Viridiplantae</taxon>
        <taxon>Streptophyta</taxon>
        <taxon>Embryophyta</taxon>
        <taxon>Tracheophyta</taxon>
        <taxon>Spermatophyta</taxon>
        <taxon>Magnoliopsida</taxon>
        <taxon>Liliopsida</taxon>
        <taxon>Poales</taxon>
        <taxon>Poaceae</taxon>
        <taxon>PACMAD clade</taxon>
        <taxon>Chloridoideae</taxon>
        <taxon>Eragrostideae</taxon>
        <taxon>Eragrostidinae</taxon>
        <taxon>Eragrostis</taxon>
    </lineage>
</organism>
<reference evidence="3 4" key="1">
    <citation type="journal article" date="2019" name="Sci. Rep.">
        <title>A high-quality genome of Eragrostis curvula grass provides insights into Poaceae evolution and supports new strategies to enhance forage quality.</title>
        <authorList>
            <person name="Carballo J."/>
            <person name="Santos B.A.C.M."/>
            <person name="Zappacosta D."/>
            <person name="Garbus I."/>
            <person name="Selva J.P."/>
            <person name="Gallo C.A."/>
            <person name="Diaz A."/>
            <person name="Albertini E."/>
            <person name="Caccamo M."/>
            <person name="Echenique V."/>
        </authorList>
    </citation>
    <scope>NUCLEOTIDE SEQUENCE [LARGE SCALE GENOMIC DNA]</scope>
    <source>
        <strain evidence="4">cv. Victoria</strain>
        <tissue evidence="3">Leaf</tissue>
    </source>
</reference>
<proteinExistence type="predicted"/>
<feature type="domain" description="SAWADEE" evidence="2">
    <location>
        <begin position="122"/>
        <end position="249"/>
    </location>
</feature>
<feature type="compositionally biased region" description="Low complexity" evidence="1">
    <location>
        <begin position="700"/>
        <end position="710"/>
    </location>
</feature>
<dbReference type="Gramene" id="TVU11260">
    <property type="protein sequence ID" value="TVU11260"/>
    <property type="gene ID" value="EJB05_44834"/>
</dbReference>
<dbReference type="OrthoDB" id="1735779at2759"/>
<dbReference type="InterPro" id="IPR039276">
    <property type="entry name" value="SHH1/2"/>
</dbReference>
<dbReference type="AlphaFoldDB" id="A0A5J9TIS6"/>
<dbReference type="EMBL" id="RWGY01000039">
    <property type="protein sequence ID" value="TVU11260.1"/>
    <property type="molecule type" value="Genomic_DNA"/>
</dbReference>
<sequence length="710" mass="79801">MAPAFRFLMAEVAEMEEIANQLNSNAATPDRAVVQALADKFNASAARAGRNIAVQPGQVLTWFKNRRRRNYPVCRPPTALSEAATQGQAGALVGQPSPAAQDTAGSSSGDVAGWKNHMESGQVKFEVKSARDGAWYDVAAFLSQRGMETGDLEVKVRISGFGAEEDEWVKVRTCVRERSLPCQDTECACVLHGDLVLCFKESNTQALYFDAHVTGIQRRRHDFRGCRCRFLVRYDHDQSEEIVRLRQLCRRPETDYRIQALHAARGDHAVPKDTDNRARVTLEASNWWLLSCSLISAGRREEGRLLRCLFSPPLMDPSQTSGASSFRFSRAEVAEMEVVVRRFDGRRVTSTTVFDDLARRFTASREHEGKPGVQPKQVRNWFHNRHYHREPRILKNGKKDTLEEMPLLGYAADSSILAKPSAASHAGSSSGNNRKEDNQFNFEAKSKRIFRVDPNECTSSILFIGWLRLLSVSWSTVKVLKSKRDGAWYTVDTFLSHRKLESGDQEIMVRFCGFGAMEDEWVDLHQCVRRRSLPCQATDCVAVVCGDSVLCLQEGKEQALNFDAYVLDVQRRRHDLRGCRCRFLICYAHDKTQEIVPSIKLCRRPESEYRLQTHAAGVDFANLCALSKEADVDLTTTQKRGARQKELMKHNIRSVKADEEAIMVRNPEQEDQPTVNTTASMPSAASETSGPNVTTKDTKATTAIIDQVDD</sequence>
<feature type="region of interest" description="Disordered" evidence="1">
    <location>
        <begin position="80"/>
        <end position="113"/>
    </location>
</feature>
<feature type="region of interest" description="Disordered" evidence="1">
    <location>
        <begin position="665"/>
        <end position="710"/>
    </location>
</feature>
<dbReference type="Gene3D" id="2.40.50.40">
    <property type="match status" value="2"/>
</dbReference>
<evidence type="ECO:0000259" key="2">
    <source>
        <dbReference type="Pfam" id="PF16719"/>
    </source>
</evidence>
<evidence type="ECO:0000313" key="3">
    <source>
        <dbReference type="EMBL" id="TVU11260.1"/>
    </source>
</evidence>
<evidence type="ECO:0000313" key="4">
    <source>
        <dbReference type="Proteomes" id="UP000324897"/>
    </source>
</evidence>
<dbReference type="PANTHER" id="PTHR33827:SF7">
    <property type="entry name" value="PROTEIN SAWADEE HOMEODOMAIN HOMOLOG 2"/>
    <property type="match status" value="1"/>
</dbReference>
<keyword evidence="4" id="KW-1185">Reference proteome</keyword>
<evidence type="ECO:0000256" key="1">
    <source>
        <dbReference type="SAM" id="MobiDB-lite"/>
    </source>
</evidence>
<dbReference type="Pfam" id="PF16719">
    <property type="entry name" value="SAWADEE"/>
    <property type="match status" value="2"/>
</dbReference>
<accession>A0A5J9TIS6</accession>
<dbReference type="InterPro" id="IPR032001">
    <property type="entry name" value="SAWADEE_dom"/>
</dbReference>
<feature type="compositionally biased region" description="Polar residues" evidence="1">
    <location>
        <begin position="672"/>
        <end position="693"/>
    </location>
</feature>
<dbReference type="Proteomes" id="UP000324897">
    <property type="component" value="Chromosome 3"/>
</dbReference>
<feature type="compositionally biased region" description="Polar residues" evidence="1">
    <location>
        <begin position="98"/>
        <end position="109"/>
    </location>
</feature>
<feature type="domain" description="SAWADEE" evidence="2">
    <location>
        <begin position="481"/>
        <end position="601"/>
    </location>
</feature>
<protein>
    <recommendedName>
        <fullName evidence="2">SAWADEE domain-containing protein</fullName>
    </recommendedName>
</protein>
<comment type="caution">
    <text evidence="3">The sequence shown here is derived from an EMBL/GenBank/DDBJ whole genome shotgun (WGS) entry which is preliminary data.</text>
</comment>
<dbReference type="GO" id="GO:0003682">
    <property type="term" value="F:chromatin binding"/>
    <property type="evidence" value="ECO:0007669"/>
    <property type="project" value="InterPro"/>
</dbReference>
<feature type="non-terminal residue" evidence="3">
    <location>
        <position position="1"/>
    </location>
</feature>
<gene>
    <name evidence="3" type="ORF">EJB05_44834</name>
</gene>
<dbReference type="Gene3D" id="2.30.30.140">
    <property type="match status" value="2"/>
</dbReference>
<dbReference type="PANTHER" id="PTHR33827">
    <property type="entry name" value="PROTEIN SAWADEE HOMEODOMAIN HOMOLOG 2"/>
    <property type="match status" value="1"/>
</dbReference>
<name>A0A5J9TIS6_9POAL</name>